<dbReference type="InterPro" id="IPR000836">
    <property type="entry name" value="PRTase_dom"/>
</dbReference>
<evidence type="ECO:0000256" key="1">
    <source>
        <dbReference type="ARBA" id="ARBA00008007"/>
    </source>
</evidence>
<dbReference type="InterPro" id="IPR056920">
    <property type="entry name" value="PRTase-CE"/>
</dbReference>
<dbReference type="SUPFAM" id="SSF53271">
    <property type="entry name" value="PRTase-like"/>
    <property type="match status" value="1"/>
</dbReference>
<gene>
    <name evidence="3" type="ORF">FJR47_07600</name>
</gene>
<dbReference type="PANTHER" id="PTHR47505">
    <property type="entry name" value="DNA UTILIZATION PROTEIN YHGH"/>
    <property type="match status" value="1"/>
</dbReference>
<sequence length="191" mass="21949">MRCLMCENLSLSHICNNCQNKFLSPSIYKRKILNNIEVISFYKYSDIKDLLHTKHTDLGYYVYSILAKNSLKKFAAAFDYPGIVTSIAIDDYVQNGYSHTAILNKSLKSKSIKPFFNKLRAKNKISYSGKSREFRILNSRDFELKKFKEKELILVDDIVTTGSTFTQAVQIMQKNQKKVLFCLALADASTK</sequence>
<feature type="domain" description="PRTase-CE" evidence="2">
    <location>
        <begin position="29"/>
        <end position="178"/>
    </location>
</feature>
<dbReference type="InterPro" id="IPR051910">
    <property type="entry name" value="ComF/GntX_DNA_util-trans"/>
</dbReference>
<dbReference type="CDD" id="cd06223">
    <property type="entry name" value="PRTases_typeI"/>
    <property type="match status" value="1"/>
</dbReference>
<dbReference type="Pfam" id="PF24390">
    <property type="entry name" value="PRTase-CE"/>
    <property type="match status" value="1"/>
</dbReference>
<evidence type="ECO:0000313" key="4">
    <source>
        <dbReference type="Proteomes" id="UP000326061"/>
    </source>
</evidence>
<dbReference type="Proteomes" id="UP000326061">
    <property type="component" value="Chromosome"/>
</dbReference>
<evidence type="ECO:0000313" key="3">
    <source>
        <dbReference type="EMBL" id="QFR43781.1"/>
    </source>
</evidence>
<proteinExistence type="inferred from homology"/>
<name>A0AAJ4A4G3_9BACT</name>
<dbReference type="KEGG" id="suln:FJR47_07600"/>
<dbReference type="PANTHER" id="PTHR47505:SF1">
    <property type="entry name" value="DNA UTILIZATION PROTEIN YHGH"/>
    <property type="match status" value="1"/>
</dbReference>
<evidence type="ECO:0000259" key="2">
    <source>
        <dbReference type="Pfam" id="PF24390"/>
    </source>
</evidence>
<dbReference type="AlphaFoldDB" id="A0AAJ4A4G3"/>
<dbReference type="EMBL" id="CP041166">
    <property type="protein sequence ID" value="QFR43781.1"/>
    <property type="molecule type" value="Genomic_DNA"/>
</dbReference>
<protein>
    <submittedName>
        <fullName evidence="3">ComF family protein</fullName>
    </submittedName>
</protein>
<dbReference type="Gene3D" id="3.40.50.2020">
    <property type="match status" value="1"/>
</dbReference>
<organism evidence="3 4">
    <name type="scientific">Sulfurimonas xiamenensis</name>
    <dbReference type="NCBI Taxonomy" id="2590021"/>
    <lineage>
        <taxon>Bacteria</taxon>
        <taxon>Pseudomonadati</taxon>
        <taxon>Campylobacterota</taxon>
        <taxon>Epsilonproteobacteria</taxon>
        <taxon>Campylobacterales</taxon>
        <taxon>Sulfurimonadaceae</taxon>
        <taxon>Sulfurimonas</taxon>
    </lineage>
</organism>
<keyword evidence="4" id="KW-1185">Reference proteome</keyword>
<accession>A0AAJ4A4G3</accession>
<dbReference type="InterPro" id="IPR029057">
    <property type="entry name" value="PRTase-like"/>
</dbReference>
<comment type="similarity">
    <text evidence="1">Belongs to the ComF/GntX family.</text>
</comment>
<reference evidence="4" key="1">
    <citation type="submission" date="2019-06" db="EMBL/GenBank/DDBJ databases">
        <title>Sulfurimonas gotlandica sp. nov., a chemoautotrophic and psychrotolerant epsilonproteobacterium isolated from a pelagic redoxcline, and an emended description of the genus Sulfurimonas.</title>
        <authorList>
            <person name="Wang S."/>
            <person name="Jiang L."/>
            <person name="Shao Z."/>
        </authorList>
    </citation>
    <scope>NUCLEOTIDE SEQUENCE [LARGE SCALE GENOMIC DNA]</scope>
    <source>
        <strain evidence="4">1-1N</strain>
    </source>
</reference>